<name>A0A6A1WGZ4_9ROSI</name>
<keyword evidence="2" id="KW-1185">Reference proteome</keyword>
<organism evidence="1 2">
    <name type="scientific">Morella rubra</name>
    <name type="common">Chinese bayberry</name>
    <dbReference type="NCBI Taxonomy" id="262757"/>
    <lineage>
        <taxon>Eukaryota</taxon>
        <taxon>Viridiplantae</taxon>
        <taxon>Streptophyta</taxon>
        <taxon>Embryophyta</taxon>
        <taxon>Tracheophyta</taxon>
        <taxon>Spermatophyta</taxon>
        <taxon>Magnoliopsida</taxon>
        <taxon>eudicotyledons</taxon>
        <taxon>Gunneridae</taxon>
        <taxon>Pentapetalae</taxon>
        <taxon>rosids</taxon>
        <taxon>fabids</taxon>
        <taxon>Fagales</taxon>
        <taxon>Myricaceae</taxon>
        <taxon>Morella</taxon>
    </lineage>
</organism>
<reference evidence="1 2" key="1">
    <citation type="journal article" date="2019" name="Plant Biotechnol. J.">
        <title>The red bayberry genome and genetic basis of sex determination.</title>
        <authorList>
            <person name="Jia H.M."/>
            <person name="Jia H.J."/>
            <person name="Cai Q.L."/>
            <person name="Wang Y."/>
            <person name="Zhao H.B."/>
            <person name="Yang W.F."/>
            <person name="Wang G.Y."/>
            <person name="Li Y.H."/>
            <person name="Zhan D.L."/>
            <person name="Shen Y.T."/>
            <person name="Niu Q.F."/>
            <person name="Chang L."/>
            <person name="Qiu J."/>
            <person name="Zhao L."/>
            <person name="Xie H.B."/>
            <person name="Fu W.Y."/>
            <person name="Jin J."/>
            <person name="Li X.W."/>
            <person name="Jiao Y."/>
            <person name="Zhou C.C."/>
            <person name="Tu T."/>
            <person name="Chai C.Y."/>
            <person name="Gao J.L."/>
            <person name="Fan L.J."/>
            <person name="van de Weg E."/>
            <person name="Wang J.Y."/>
            <person name="Gao Z.S."/>
        </authorList>
    </citation>
    <scope>NUCLEOTIDE SEQUENCE [LARGE SCALE GENOMIC DNA]</scope>
    <source>
        <tissue evidence="1">Leaves</tissue>
    </source>
</reference>
<protein>
    <submittedName>
        <fullName evidence="1">Uncharacterized protein</fullName>
    </submittedName>
</protein>
<gene>
    <name evidence="1" type="ORF">CJ030_MR2G019447</name>
</gene>
<evidence type="ECO:0000313" key="2">
    <source>
        <dbReference type="Proteomes" id="UP000516437"/>
    </source>
</evidence>
<evidence type="ECO:0000313" key="1">
    <source>
        <dbReference type="EMBL" id="KAB1222928.1"/>
    </source>
</evidence>
<sequence length="111" mass="13150">MALSLSLSSLLCFSALWFYLSLSIKISFGFEFWRNLPVDLARVLRALCLRGLQISPWHHTRLTKDMESSLLMATFLSLKTVGIQKNIFRLFWHWLKRELRRERYVVLSWSG</sequence>
<accession>A0A6A1WGZ4</accession>
<comment type="caution">
    <text evidence="1">The sequence shown here is derived from an EMBL/GenBank/DDBJ whole genome shotgun (WGS) entry which is preliminary data.</text>
</comment>
<dbReference type="AlphaFoldDB" id="A0A6A1WGZ4"/>
<dbReference type="Proteomes" id="UP000516437">
    <property type="component" value="Chromosome 2"/>
</dbReference>
<dbReference type="EMBL" id="RXIC02000020">
    <property type="protein sequence ID" value="KAB1222928.1"/>
    <property type="molecule type" value="Genomic_DNA"/>
</dbReference>
<proteinExistence type="predicted"/>